<dbReference type="AlphaFoldDB" id="A0AAV0XL13"/>
<accession>A0AAV0XL13</accession>
<evidence type="ECO:0000313" key="2">
    <source>
        <dbReference type="Proteomes" id="UP001160148"/>
    </source>
</evidence>
<evidence type="ECO:0008006" key="3">
    <source>
        <dbReference type="Google" id="ProtNLM"/>
    </source>
</evidence>
<proteinExistence type="predicted"/>
<dbReference type="PANTHER" id="PTHR45913:SF19">
    <property type="entry name" value="LOW QUALITY PROTEIN: ZINC FINGER BED DOMAIN-CONTAINING PROTEIN 5-LIKE"/>
    <property type="match status" value="1"/>
</dbReference>
<sequence>MIDHTKKIESFKKKLRIIKARVSSGNIDNFTNVSEFLEEDSSIKFEDISELVNEHLTNLEQLFKQYFPEDIRVNYEWIEQPFAIDIMTVNMSTDIENQLIELSCDNKLKQMFCETSLEIFWAHLCTGNYAELATKAISILLIFPSTYLCEKAFSTMANFKTSKRNRLETEDDLRIALSQIEPRWNLLCENTQGQSSH</sequence>
<name>A0AAV0XL13_9HEMI</name>
<gene>
    <name evidence="1" type="ORF">MEUPH1_LOCUS22746</name>
</gene>
<organism evidence="1 2">
    <name type="scientific">Macrosiphum euphorbiae</name>
    <name type="common">potato aphid</name>
    <dbReference type="NCBI Taxonomy" id="13131"/>
    <lineage>
        <taxon>Eukaryota</taxon>
        <taxon>Metazoa</taxon>
        <taxon>Ecdysozoa</taxon>
        <taxon>Arthropoda</taxon>
        <taxon>Hexapoda</taxon>
        <taxon>Insecta</taxon>
        <taxon>Pterygota</taxon>
        <taxon>Neoptera</taxon>
        <taxon>Paraneoptera</taxon>
        <taxon>Hemiptera</taxon>
        <taxon>Sternorrhyncha</taxon>
        <taxon>Aphidomorpha</taxon>
        <taxon>Aphidoidea</taxon>
        <taxon>Aphididae</taxon>
        <taxon>Macrosiphini</taxon>
        <taxon>Macrosiphum</taxon>
    </lineage>
</organism>
<comment type="caution">
    <text evidence="1">The sequence shown here is derived from an EMBL/GenBank/DDBJ whole genome shotgun (WGS) entry which is preliminary data.</text>
</comment>
<reference evidence="1 2" key="1">
    <citation type="submission" date="2023-01" db="EMBL/GenBank/DDBJ databases">
        <authorList>
            <person name="Whitehead M."/>
        </authorList>
    </citation>
    <scope>NUCLEOTIDE SEQUENCE [LARGE SCALE GENOMIC DNA]</scope>
</reference>
<dbReference type="EMBL" id="CARXXK010000005">
    <property type="protein sequence ID" value="CAI6368379.1"/>
    <property type="molecule type" value="Genomic_DNA"/>
</dbReference>
<dbReference type="Proteomes" id="UP001160148">
    <property type="component" value="Unassembled WGS sequence"/>
</dbReference>
<dbReference type="PANTHER" id="PTHR45913">
    <property type="entry name" value="EPM2A-INTERACTING PROTEIN 1"/>
    <property type="match status" value="1"/>
</dbReference>
<evidence type="ECO:0000313" key="1">
    <source>
        <dbReference type="EMBL" id="CAI6368379.1"/>
    </source>
</evidence>
<protein>
    <recommendedName>
        <fullName evidence="3">HAT C-terminal dimerisation domain-containing protein</fullName>
    </recommendedName>
</protein>
<keyword evidence="2" id="KW-1185">Reference proteome</keyword>